<evidence type="ECO:0000313" key="3">
    <source>
        <dbReference type="Proteomes" id="UP000784294"/>
    </source>
</evidence>
<organism evidence="2 3">
    <name type="scientific">Protopolystoma xenopodis</name>
    <dbReference type="NCBI Taxonomy" id="117903"/>
    <lineage>
        <taxon>Eukaryota</taxon>
        <taxon>Metazoa</taxon>
        <taxon>Spiralia</taxon>
        <taxon>Lophotrochozoa</taxon>
        <taxon>Platyhelminthes</taxon>
        <taxon>Monogenea</taxon>
        <taxon>Polyopisthocotylea</taxon>
        <taxon>Polystomatidea</taxon>
        <taxon>Polystomatidae</taxon>
        <taxon>Protopolystoma</taxon>
    </lineage>
</organism>
<gene>
    <name evidence="2" type="ORF">PXEA_LOCUS1889</name>
</gene>
<sequence length="136" mass="14397">MLEILNNPAASELTEVVFHEDGSWSSIDGSISVSSTGHQIPSDQSAKTYHSSSHFDVTSSGRPIQPVDLSSPSVAIGSYKSSVDKALSMGHLSGAADSFNVNGSYQIHDSASATEVSCDMYRTGTNTVRCCSFLKM</sequence>
<name>A0A3S4ZD67_9PLAT</name>
<feature type="region of interest" description="Disordered" evidence="1">
    <location>
        <begin position="35"/>
        <end position="63"/>
    </location>
</feature>
<dbReference type="EMBL" id="CAAALY010003991">
    <property type="protein sequence ID" value="VEL08449.1"/>
    <property type="molecule type" value="Genomic_DNA"/>
</dbReference>
<proteinExistence type="predicted"/>
<accession>A0A3S4ZD67</accession>
<protein>
    <submittedName>
        <fullName evidence="2">Uncharacterized protein</fullName>
    </submittedName>
</protein>
<dbReference type="Proteomes" id="UP000784294">
    <property type="component" value="Unassembled WGS sequence"/>
</dbReference>
<keyword evidence="3" id="KW-1185">Reference proteome</keyword>
<reference evidence="2" key="1">
    <citation type="submission" date="2018-11" db="EMBL/GenBank/DDBJ databases">
        <authorList>
            <consortium name="Pathogen Informatics"/>
        </authorList>
    </citation>
    <scope>NUCLEOTIDE SEQUENCE</scope>
</reference>
<evidence type="ECO:0000256" key="1">
    <source>
        <dbReference type="SAM" id="MobiDB-lite"/>
    </source>
</evidence>
<comment type="caution">
    <text evidence="2">The sequence shown here is derived from an EMBL/GenBank/DDBJ whole genome shotgun (WGS) entry which is preliminary data.</text>
</comment>
<dbReference type="AlphaFoldDB" id="A0A3S4ZD67"/>
<feature type="compositionally biased region" description="Polar residues" evidence="1">
    <location>
        <begin position="36"/>
        <end position="63"/>
    </location>
</feature>
<evidence type="ECO:0000313" key="2">
    <source>
        <dbReference type="EMBL" id="VEL08449.1"/>
    </source>
</evidence>